<accession>A0A0P6VMH3</accession>
<dbReference type="PANTHER" id="PTHR34599:SF1">
    <property type="entry name" value="PHOSPHATIDIC ACID PHOSPHATASE TYPE 2_HALOPEROXIDASE DOMAIN-CONTAINING PROTEIN"/>
    <property type="match status" value="1"/>
</dbReference>
<evidence type="ECO:0008006" key="4">
    <source>
        <dbReference type="Google" id="ProtNLM"/>
    </source>
</evidence>
<evidence type="ECO:0000313" key="3">
    <source>
        <dbReference type="Proteomes" id="UP000048984"/>
    </source>
</evidence>
<keyword evidence="3" id="KW-1185">Reference proteome</keyword>
<dbReference type="EMBL" id="LJYW01000001">
    <property type="protein sequence ID" value="KPL53909.1"/>
    <property type="molecule type" value="Genomic_DNA"/>
</dbReference>
<organism evidence="2 3">
    <name type="scientific">Prosthecodimorpha hirschii</name>
    <dbReference type="NCBI Taxonomy" id="665126"/>
    <lineage>
        <taxon>Bacteria</taxon>
        <taxon>Pseudomonadati</taxon>
        <taxon>Pseudomonadota</taxon>
        <taxon>Alphaproteobacteria</taxon>
        <taxon>Hyphomicrobiales</taxon>
        <taxon>Ancalomicrobiaceae</taxon>
        <taxon>Prosthecodimorpha</taxon>
    </lineage>
</organism>
<dbReference type="PANTHER" id="PTHR34599">
    <property type="entry name" value="PEROXIDASE-RELATED"/>
    <property type="match status" value="1"/>
</dbReference>
<dbReference type="InterPro" id="IPR052559">
    <property type="entry name" value="V-haloperoxidase"/>
</dbReference>
<dbReference type="GO" id="GO:0004601">
    <property type="term" value="F:peroxidase activity"/>
    <property type="evidence" value="ECO:0007669"/>
    <property type="project" value="InterPro"/>
</dbReference>
<proteinExistence type="predicted"/>
<evidence type="ECO:0000313" key="2">
    <source>
        <dbReference type="EMBL" id="KPL53909.1"/>
    </source>
</evidence>
<comment type="caution">
    <text evidence="2">The sequence shown here is derived from an EMBL/GenBank/DDBJ whole genome shotgun (WGS) entry which is preliminary data.</text>
</comment>
<gene>
    <name evidence="2" type="ORF">ABB55_18235</name>
</gene>
<dbReference type="Proteomes" id="UP000048984">
    <property type="component" value="Unassembled WGS sequence"/>
</dbReference>
<evidence type="ECO:0000256" key="1">
    <source>
        <dbReference type="SAM" id="MobiDB-lite"/>
    </source>
</evidence>
<dbReference type="CDD" id="cd03398">
    <property type="entry name" value="PAP2_haloperoxidase"/>
    <property type="match status" value="1"/>
</dbReference>
<reference evidence="2 3" key="1">
    <citation type="submission" date="2015-09" db="EMBL/GenBank/DDBJ databases">
        <authorList>
            <person name="Jackson K.R."/>
            <person name="Lunt B.L."/>
            <person name="Fisher J.N.B."/>
            <person name="Gardner A.V."/>
            <person name="Bailey M.E."/>
            <person name="Deus L.M."/>
            <person name="Earl A.S."/>
            <person name="Gibby P.D."/>
            <person name="Hartmann K.A."/>
            <person name="Liu J.E."/>
            <person name="Manci A.M."/>
            <person name="Nielsen D.A."/>
            <person name="Solomon M.B."/>
            <person name="Breakwell D.P."/>
            <person name="Burnett S.H."/>
            <person name="Grose J.H."/>
        </authorList>
    </citation>
    <scope>NUCLEOTIDE SEQUENCE [LARGE SCALE GENOMIC DNA]</scope>
    <source>
        <strain evidence="2 3">16</strain>
    </source>
</reference>
<dbReference type="SUPFAM" id="SSF48317">
    <property type="entry name" value="Acid phosphatase/Vanadium-dependent haloperoxidase"/>
    <property type="match status" value="1"/>
</dbReference>
<dbReference type="Gene3D" id="1.10.606.10">
    <property type="entry name" value="Vanadium-containing Chloroperoxidase, domain 2"/>
    <property type="match status" value="1"/>
</dbReference>
<feature type="region of interest" description="Disordered" evidence="1">
    <location>
        <begin position="44"/>
        <end position="63"/>
    </location>
</feature>
<sequence>MAPGVKAVGIGSFHKSLKHNAFGEVERSDFEKLVKATRGLGGEFKRVPKGPGRNGADAAALTNPQGGLAADRLTQHPAAYAMLPAPKVDSVGTAAEMTELYWMALLRDCDFAHWNEGQLVADAATELDGIFAQAVADTQDAGHLRPGIDLPGSASVRAPVTPQNLFRLGLPGEEVGPLVSQFFLRNVAFGTQTIDQMQRPYKFGANYLTEFADWKAAQDSGQDEFGKAYPDANEYDESFYEAGGLKRYISTPRDLARFVNKDALHQAYFNAALILLSGTAKWTPGNPYSDCGPLKDREAGFGVLGGPHILALVSEVATRALKVVWNQKWQVHLRLRPEAYGGLVHVQTIGADDAGTRAYGLPAWVAGTTAAAAVRDKYGTLLLPMGYSPGSPTHPAYGAGHATVAGACITVLKAYFQTFKRDDPMSPLPFMSLKERSEPYGEKKDTISCYRPATDENGVGTLLALDKDVAMQLTIEGELNKLAQNVAMGRSMGGVHWRSDNARSLILGEAIAAEMLADITRDANEHPEFTFRTFARKDDGEPKHVVIKGGRIYVDGILTNTHMSAL</sequence>
<dbReference type="AlphaFoldDB" id="A0A0P6VMH3"/>
<protein>
    <recommendedName>
        <fullName evidence="4">Phosphoesterase</fullName>
    </recommendedName>
</protein>
<dbReference type="InterPro" id="IPR016119">
    <property type="entry name" value="Br/Cl_peroxidase_C"/>
</dbReference>
<reference evidence="2 3" key="2">
    <citation type="submission" date="2015-10" db="EMBL/GenBank/DDBJ databases">
        <title>Draft Genome Sequence of Prosthecomicrobium hirschii ATCC 27832.</title>
        <authorList>
            <person name="Daniel J."/>
            <person name="Givan S.A."/>
            <person name="Brun Y.V."/>
            <person name="Brown P.J."/>
        </authorList>
    </citation>
    <scope>NUCLEOTIDE SEQUENCE [LARGE SCALE GENOMIC DNA]</scope>
    <source>
        <strain evidence="2 3">16</strain>
    </source>
</reference>
<name>A0A0P6VMH3_9HYPH</name>
<dbReference type="InterPro" id="IPR036938">
    <property type="entry name" value="PAP2/HPO_sf"/>
</dbReference>
<dbReference type="STRING" id="665126.ABB55_18235"/>